<proteinExistence type="predicted"/>
<dbReference type="AlphaFoldDB" id="A0A517NIX4"/>
<organism evidence="1 2">
    <name type="scientific">Rubripirellula lacrimiformis</name>
    <dbReference type="NCBI Taxonomy" id="1930273"/>
    <lineage>
        <taxon>Bacteria</taxon>
        <taxon>Pseudomonadati</taxon>
        <taxon>Planctomycetota</taxon>
        <taxon>Planctomycetia</taxon>
        <taxon>Pirellulales</taxon>
        <taxon>Pirellulaceae</taxon>
        <taxon>Rubripirellula</taxon>
    </lineage>
</organism>
<dbReference type="KEGG" id="rlc:K227x_55140"/>
<reference evidence="1 2" key="1">
    <citation type="submission" date="2019-02" db="EMBL/GenBank/DDBJ databases">
        <title>Deep-cultivation of Planctomycetes and their phenomic and genomic characterization uncovers novel biology.</title>
        <authorList>
            <person name="Wiegand S."/>
            <person name="Jogler M."/>
            <person name="Boedeker C."/>
            <person name="Pinto D."/>
            <person name="Vollmers J."/>
            <person name="Rivas-Marin E."/>
            <person name="Kohn T."/>
            <person name="Peeters S.H."/>
            <person name="Heuer A."/>
            <person name="Rast P."/>
            <person name="Oberbeckmann S."/>
            <person name="Bunk B."/>
            <person name="Jeske O."/>
            <person name="Meyerdierks A."/>
            <person name="Storesund J.E."/>
            <person name="Kallscheuer N."/>
            <person name="Luecker S."/>
            <person name="Lage O.M."/>
            <person name="Pohl T."/>
            <person name="Merkel B.J."/>
            <person name="Hornburger P."/>
            <person name="Mueller R.-W."/>
            <person name="Bruemmer F."/>
            <person name="Labrenz M."/>
            <person name="Spormann A.M."/>
            <person name="Op den Camp H."/>
            <person name="Overmann J."/>
            <person name="Amann R."/>
            <person name="Jetten M.S.M."/>
            <person name="Mascher T."/>
            <person name="Medema M.H."/>
            <person name="Devos D.P."/>
            <person name="Kaster A.-K."/>
            <person name="Ovreas L."/>
            <person name="Rohde M."/>
            <person name="Galperin M.Y."/>
            <person name="Jogler C."/>
        </authorList>
    </citation>
    <scope>NUCLEOTIDE SEQUENCE [LARGE SCALE GENOMIC DNA]</scope>
    <source>
        <strain evidence="1 2">K22_7</strain>
    </source>
</reference>
<dbReference type="EMBL" id="CP036525">
    <property type="protein sequence ID" value="QDT07089.1"/>
    <property type="molecule type" value="Genomic_DNA"/>
</dbReference>
<accession>A0A517NIX4</accession>
<keyword evidence="2" id="KW-1185">Reference proteome</keyword>
<sequence>MCNRLHVACSGLQSDVDQACFGPLVRYRVVDFAEVLVGGGGNSGESHYGIGMHGPWVMIYLGDDLVDHACVLSKDADQFR</sequence>
<gene>
    <name evidence="1" type="ORF">K227x_55140</name>
</gene>
<protein>
    <submittedName>
        <fullName evidence="1">Uncharacterized protein</fullName>
    </submittedName>
</protein>
<dbReference type="Proteomes" id="UP000318538">
    <property type="component" value="Chromosome"/>
</dbReference>
<evidence type="ECO:0000313" key="2">
    <source>
        <dbReference type="Proteomes" id="UP000318538"/>
    </source>
</evidence>
<evidence type="ECO:0000313" key="1">
    <source>
        <dbReference type="EMBL" id="QDT07089.1"/>
    </source>
</evidence>
<name>A0A517NIX4_9BACT</name>